<reference evidence="2 3" key="1">
    <citation type="submission" date="2017-09" db="EMBL/GenBank/DDBJ databases">
        <title>Depth-based differentiation of microbial function through sediment-hosted aquifers and enrichment of novel symbionts in the deep terrestrial subsurface.</title>
        <authorList>
            <person name="Probst A.J."/>
            <person name="Ladd B."/>
            <person name="Jarett J.K."/>
            <person name="Geller-Mcgrath D.E."/>
            <person name="Sieber C.M."/>
            <person name="Emerson J.B."/>
            <person name="Anantharaman K."/>
            <person name="Thomas B.C."/>
            <person name="Malmstrom R."/>
            <person name="Stieglmeier M."/>
            <person name="Klingl A."/>
            <person name="Woyke T."/>
            <person name="Ryan C.M."/>
            <person name="Banfield J.F."/>
        </authorList>
    </citation>
    <scope>NUCLEOTIDE SEQUENCE [LARGE SCALE GENOMIC DNA]</scope>
    <source>
        <strain evidence="2">CG17_big_fil_post_rev_8_21_14_2_50_48_46</strain>
    </source>
</reference>
<keyword evidence="1" id="KW-0812">Transmembrane</keyword>
<dbReference type="EMBL" id="PFFQ01000041">
    <property type="protein sequence ID" value="PIW15972.1"/>
    <property type="molecule type" value="Genomic_DNA"/>
</dbReference>
<name>A0A2M7G3E1_9BACT</name>
<dbReference type="AlphaFoldDB" id="A0A2M7G3E1"/>
<evidence type="ECO:0000313" key="3">
    <source>
        <dbReference type="Proteomes" id="UP000231019"/>
    </source>
</evidence>
<proteinExistence type="predicted"/>
<organism evidence="2 3">
    <name type="scientific">bacterium (Candidatus Blackallbacteria) CG17_big_fil_post_rev_8_21_14_2_50_48_46</name>
    <dbReference type="NCBI Taxonomy" id="2014261"/>
    <lineage>
        <taxon>Bacteria</taxon>
        <taxon>Candidatus Blackallbacteria</taxon>
    </lineage>
</organism>
<evidence type="ECO:0000256" key="1">
    <source>
        <dbReference type="SAM" id="Phobius"/>
    </source>
</evidence>
<dbReference type="Proteomes" id="UP000231019">
    <property type="component" value="Unassembled WGS sequence"/>
</dbReference>
<accession>A0A2M7G3E1</accession>
<gene>
    <name evidence="2" type="ORF">COW36_14745</name>
</gene>
<comment type="caution">
    <text evidence="2">The sequence shown here is derived from an EMBL/GenBank/DDBJ whole genome shotgun (WGS) entry which is preliminary data.</text>
</comment>
<sequence length="116" mass="13226">MFTFKSLIMIMKQYLPACCLGFFLLCICLPLSSCADGLILEPVPAYDQPRMVLPTEQPSPEPSPVTPLEIAQYQIKQNQEKFSPYLIPLSLALVLFTFFFRFLRLIYNLSTTTPDP</sequence>
<feature type="transmembrane region" description="Helical" evidence="1">
    <location>
        <begin position="85"/>
        <end position="103"/>
    </location>
</feature>
<evidence type="ECO:0000313" key="2">
    <source>
        <dbReference type="EMBL" id="PIW15972.1"/>
    </source>
</evidence>
<protein>
    <submittedName>
        <fullName evidence="2">Uncharacterized protein</fullName>
    </submittedName>
</protein>
<keyword evidence="1" id="KW-1133">Transmembrane helix</keyword>
<keyword evidence="1" id="KW-0472">Membrane</keyword>